<sequence>MTGKLVLTSAGRYSVRNVSDWSDKVFMAGYKLRSLAEVDQYIQKHQHLPGVPSAAEVVEQGIDAVRMDAKILEKIEELTLYSIQLEKDKLQMKQELQQQQAEINELKRLTKQLLDKK</sequence>
<keyword evidence="1" id="KW-0175">Coiled coil</keyword>
<name>A0A6L9LJA0_9BACT</name>
<reference evidence="2 3" key="1">
    <citation type="submission" date="2020-02" db="EMBL/GenBank/DDBJ databases">
        <title>Draft genome sequence of two Spirosoma agri KCTC 52727 and Spirosoma terrae KCTC 52035.</title>
        <authorList>
            <person name="Rojas J."/>
            <person name="Ambika Manirajan B."/>
            <person name="Suarez C."/>
            <person name="Ratering S."/>
            <person name="Schnell S."/>
        </authorList>
    </citation>
    <scope>NUCLEOTIDE SEQUENCE [LARGE SCALE GENOMIC DNA]</scope>
    <source>
        <strain evidence="2 3">KCTC 52035</strain>
    </source>
</reference>
<dbReference type="AlphaFoldDB" id="A0A6L9LJA0"/>
<accession>A0A6L9LJA0</accession>
<feature type="coiled-coil region" evidence="1">
    <location>
        <begin position="82"/>
        <end position="116"/>
    </location>
</feature>
<gene>
    <name evidence="2" type="ORF">GK108_30990</name>
</gene>
<evidence type="ECO:0000313" key="3">
    <source>
        <dbReference type="Proteomes" id="UP000474175"/>
    </source>
</evidence>
<evidence type="ECO:0000256" key="1">
    <source>
        <dbReference type="SAM" id="Coils"/>
    </source>
</evidence>
<dbReference type="EMBL" id="JAAFZH010000042">
    <property type="protein sequence ID" value="NDU99341.1"/>
    <property type="molecule type" value="Genomic_DNA"/>
</dbReference>
<evidence type="ECO:0000313" key="2">
    <source>
        <dbReference type="EMBL" id="NDU99341.1"/>
    </source>
</evidence>
<dbReference type="RefSeq" id="WP_163955473.1">
    <property type="nucleotide sequence ID" value="NZ_JAAFZH010000042.1"/>
</dbReference>
<dbReference type="Proteomes" id="UP000474175">
    <property type="component" value="Unassembled WGS sequence"/>
</dbReference>
<keyword evidence="3" id="KW-1185">Reference proteome</keyword>
<protein>
    <submittedName>
        <fullName evidence="2">Uncharacterized protein</fullName>
    </submittedName>
</protein>
<proteinExistence type="predicted"/>
<comment type="caution">
    <text evidence="2">The sequence shown here is derived from an EMBL/GenBank/DDBJ whole genome shotgun (WGS) entry which is preliminary data.</text>
</comment>
<organism evidence="2 3">
    <name type="scientific">Spirosoma terrae</name>
    <dbReference type="NCBI Taxonomy" id="1968276"/>
    <lineage>
        <taxon>Bacteria</taxon>
        <taxon>Pseudomonadati</taxon>
        <taxon>Bacteroidota</taxon>
        <taxon>Cytophagia</taxon>
        <taxon>Cytophagales</taxon>
        <taxon>Cytophagaceae</taxon>
        <taxon>Spirosoma</taxon>
    </lineage>
</organism>